<dbReference type="RefSeq" id="WP_149266551.1">
    <property type="nucleotide sequence ID" value="NZ_VFJB01000005.1"/>
</dbReference>
<evidence type="ECO:0000256" key="1">
    <source>
        <dbReference type="PROSITE-ProRule" id="PRU00110"/>
    </source>
</evidence>
<dbReference type="SUPFAM" id="SSF47226">
    <property type="entry name" value="Histidine-containing phosphotransfer domain, HPT domain"/>
    <property type="match status" value="1"/>
</dbReference>
<dbReference type="Gene3D" id="1.20.120.160">
    <property type="entry name" value="HPT domain"/>
    <property type="match status" value="1"/>
</dbReference>
<feature type="domain" description="HPt" evidence="3">
    <location>
        <begin position="19"/>
        <end position="112"/>
    </location>
</feature>
<keyword evidence="5" id="KW-1185">Reference proteome</keyword>
<proteinExistence type="predicted"/>
<dbReference type="Proteomes" id="UP000322876">
    <property type="component" value="Unassembled WGS sequence"/>
</dbReference>
<dbReference type="GO" id="GO:0000160">
    <property type="term" value="P:phosphorelay signal transduction system"/>
    <property type="evidence" value="ECO:0007669"/>
    <property type="project" value="InterPro"/>
</dbReference>
<organism evidence="4 5">
    <name type="scientific">Deferribacter autotrophicus</name>
    <dbReference type="NCBI Taxonomy" id="500465"/>
    <lineage>
        <taxon>Bacteria</taxon>
        <taxon>Pseudomonadati</taxon>
        <taxon>Deferribacterota</taxon>
        <taxon>Deferribacteres</taxon>
        <taxon>Deferribacterales</taxon>
        <taxon>Deferribacteraceae</taxon>
        <taxon>Deferribacter</taxon>
    </lineage>
</organism>
<dbReference type="PROSITE" id="PS50894">
    <property type="entry name" value="HPT"/>
    <property type="match status" value="1"/>
</dbReference>
<reference evidence="4 5" key="1">
    <citation type="submission" date="2019-06" db="EMBL/GenBank/DDBJ databases">
        <title>Genomic insights into carbon and energy metabolism of Deferribacter autotrophicus revealed new metabolic traits in the phylum Deferribacteres.</title>
        <authorList>
            <person name="Slobodkin A.I."/>
            <person name="Slobodkina G.B."/>
            <person name="Allioux M."/>
            <person name="Alain K."/>
            <person name="Jebbar M."/>
            <person name="Shadrin V."/>
            <person name="Kublanov I.V."/>
            <person name="Toshchakov S.V."/>
            <person name="Bonch-Osmolovskaya E.A."/>
        </authorList>
    </citation>
    <scope>NUCLEOTIDE SEQUENCE [LARGE SCALE GENOMIC DNA]</scope>
    <source>
        <strain evidence="4 5">SL50</strain>
    </source>
</reference>
<dbReference type="InterPro" id="IPR008207">
    <property type="entry name" value="Sig_transdc_His_kin_Hpt_dom"/>
</dbReference>
<gene>
    <name evidence="4" type="ORF">FHQ18_07510</name>
</gene>
<evidence type="ECO:0000313" key="5">
    <source>
        <dbReference type="Proteomes" id="UP000322876"/>
    </source>
</evidence>
<feature type="modified residue" description="Phosphohistidine" evidence="1">
    <location>
        <position position="58"/>
    </location>
</feature>
<evidence type="ECO:0000256" key="2">
    <source>
        <dbReference type="SAM" id="Coils"/>
    </source>
</evidence>
<keyword evidence="1" id="KW-0597">Phosphoprotein</keyword>
<dbReference type="OrthoDB" id="1143802at2"/>
<dbReference type="AlphaFoldDB" id="A0A5A8F447"/>
<comment type="caution">
    <text evidence="4">The sequence shown here is derived from an EMBL/GenBank/DDBJ whole genome shotgun (WGS) entry which is preliminary data.</text>
</comment>
<evidence type="ECO:0000259" key="3">
    <source>
        <dbReference type="PROSITE" id="PS50894"/>
    </source>
</evidence>
<accession>A0A5A8F447</accession>
<feature type="coiled-coil region" evidence="2">
    <location>
        <begin position="81"/>
        <end position="108"/>
    </location>
</feature>
<dbReference type="CDD" id="cd00088">
    <property type="entry name" value="HPT"/>
    <property type="match status" value="1"/>
</dbReference>
<evidence type="ECO:0000313" key="4">
    <source>
        <dbReference type="EMBL" id="KAA0258231.1"/>
    </source>
</evidence>
<sequence length="116" mass="13707">MVGNENLISFPLLEEIYKDKSKLINILQNYISQNEKDFIELKDAIEQSNYTKIKDTAHKMKGSAKYLELQKIVNILQKIENYALEKNIDQIKENLIKLSEELKHTYDKINEYIIKT</sequence>
<protein>
    <submittedName>
        <fullName evidence="4">Hpt domain-containing protein</fullName>
    </submittedName>
</protein>
<name>A0A5A8F447_9BACT</name>
<dbReference type="InterPro" id="IPR036641">
    <property type="entry name" value="HPT_dom_sf"/>
</dbReference>
<dbReference type="SMART" id="SM00073">
    <property type="entry name" value="HPT"/>
    <property type="match status" value="1"/>
</dbReference>
<keyword evidence="2" id="KW-0175">Coiled coil</keyword>
<dbReference type="EMBL" id="VFJB01000005">
    <property type="protein sequence ID" value="KAA0258231.1"/>
    <property type="molecule type" value="Genomic_DNA"/>
</dbReference>
<dbReference type="Pfam" id="PF01627">
    <property type="entry name" value="Hpt"/>
    <property type="match status" value="1"/>
</dbReference>
<dbReference type="GO" id="GO:0004672">
    <property type="term" value="F:protein kinase activity"/>
    <property type="evidence" value="ECO:0007669"/>
    <property type="project" value="UniProtKB-ARBA"/>
</dbReference>